<keyword evidence="2" id="KW-0472">Membrane</keyword>
<organism evidence="3 4">
    <name type="scientific">Actinacidiphila glaucinigra</name>
    <dbReference type="NCBI Taxonomy" id="235986"/>
    <lineage>
        <taxon>Bacteria</taxon>
        <taxon>Bacillati</taxon>
        <taxon>Actinomycetota</taxon>
        <taxon>Actinomycetes</taxon>
        <taxon>Kitasatosporales</taxon>
        <taxon>Streptomycetaceae</taxon>
        <taxon>Actinacidiphila</taxon>
    </lineage>
</organism>
<evidence type="ECO:0000313" key="3">
    <source>
        <dbReference type="EMBL" id="SNS17063.1"/>
    </source>
</evidence>
<feature type="transmembrane region" description="Helical" evidence="2">
    <location>
        <begin position="281"/>
        <end position="298"/>
    </location>
</feature>
<feature type="transmembrane region" description="Helical" evidence="2">
    <location>
        <begin position="220"/>
        <end position="237"/>
    </location>
</feature>
<feature type="region of interest" description="Disordered" evidence="1">
    <location>
        <begin position="315"/>
        <end position="338"/>
    </location>
</feature>
<dbReference type="AlphaFoldDB" id="A0A239CCI6"/>
<evidence type="ECO:0000313" key="4">
    <source>
        <dbReference type="Proteomes" id="UP000198280"/>
    </source>
</evidence>
<keyword evidence="2" id="KW-0812">Transmembrane</keyword>
<name>A0A239CCI6_9ACTN</name>
<dbReference type="Proteomes" id="UP000198280">
    <property type="component" value="Unassembled WGS sequence"/>
</dbReference>
<feature type="transmembrane region" description="Helical" evidence="2">
    <location>
        <begin position="124"/>
        <end position="145"/>
    </location>
</feature>
<protein>
    <submittedName>
        <fullName evidence="3">Uncharacterized protein</fullName>
    </submittedName>
</protein>
<gene>
    <name evidence="3" type="ORF">SAMN05216252_103452</name>
</gene>
<keyword evidence="2" id="KW-1133">Transmembrane helix</keyword>
<dbReference type="RefSeq" id="WP_245938734.1">
    <property type="nucleotide sequence ID" value="NZ_FZOF01000003.1"/>
</dbReference>
<feature type="transmembrane region" description="Helical" evidence="2">
    <location>
        <begin position="82"/>
        <end position="104"/>
    </location>
</feature>
<feature type="transmembrane region" description="Helical" evidence="2">
    <location>
        <begin position="249"/>
        <end position="275"/>
    </location>
</feature>
<reference evidence="3 4" key="1">
    <citation type="submission" date="2017-06" db="EMBL/GenBank/DDBJ databases">
        <authorList>
            <person name="Kim H.J."/>
            <person name="Triplett B.A."/>
        </authorList>
    </citation>
    <scope>NUCLEOTIDE SEQUENCE [LARGE SCALE GENOMIC DNA]</scope>
    <source>
        <strain evidence="3 4">CGMCC 4.1858</strain>
    </source>
</reference>
<feature type="transmembrane region" description="Helical" evidence="2">
    <location>
        <begin position="166"/>
        <end position="186"/>
    </location>
</feature>
<sequence length="338" mass="34185">MNPAVSIHRVRVALAVCSLALFVQTASWLLYDIAARGLPGAWSVWTTGDAPGLAATTSLDLGLAALQLAAGLAALHRTRGAGGLLLASCAATLGFRLPAVWYVLLDSPSDPWFGTLEGASVKAVGGTAVLAVVLAVVLGALLFLARRMEYEAAAAEATAGGGTRPVKVTATASGLLLAVLNVFYIGRNAVTAFQVGPGTLGDLLVGKGTGRAVLGVSAPYQWACLTVLCGAGMLFAARRRPLASGFSVGLALFMMPSAFTELWAYAAGAVAQTLVDTSQDLLELVGSAAVVALVAGDLRRDRRPGVLAADGAVPSVPSVPSAADRIGVAPGHDGSRDG</sequence>
<accession>A0A239CCI6</accession>
<evidence type="ECO:0000256" key="1">
    <source>
        <dbReference type="SAM" id="MobiDB-lite"/>
    </source>
</evidence>
<dbReference type="EMBL" id="FZOF01000003">
    <property type="protein sequence ID" value="SNS17063.1"/>
    <property type="molecule type" value="Genomic_DNA"/>
</dbReference>
<proteinExistence type="predicted"/>
<keyword evidence="4" id="KW-1185">Reference proteome</keyword>
<feature type="transmembrane region" description="Helical" evidence="2">
    <location>
        <begin position="12"/>
        <end position="31"/>
    </location>
</feature>
<evidence type="ECO:0000256" key="2">
    <source>
        <dbReference type="SAM" id="Phobius"/>
    </source>
</evidence>
<feature type="transmembrane region" description="Helical" evidence="2">
    <location>
        <begin position="51"/>
        <end position="75"/>
    </location>
</feature>